<dbReference type="Proteomes" id="UP000237194">
    <property type="component" value="Unassembled WGS sequence"/>
</dbReference>
<gene>
    <name evidence="2" type="ORF">BGP80_16085</name>
</gene>
<reference evidence="2 3" key="1">
    <citation type="submission" date="2016-08" db="EMBL/GenBank/DDBJ databases">
        <authorList>
            <person name="Seilhamer J.J."/>
        </authorList>
    </citation>
    <scope>NUCLEOTIDE SEQUENCE [LARGE SCALE GENOMIC DNA]</scope>
    <source>
        <strain evidence="2 3">KT-27</strain>
    </source>
</reference>
<feature type="domain" description="HEPN AbiU2-like" evidence="1">
    <location>
        <begin position="37"/>
        <end position="127"/>
    </location>
</feature>
<accession>A0A2S3WEL2</accession>
<dbReference type="Pfam" id="PF18734">
    <property type="entry name" value="HEPN_AbiU2"/>
    <property type="match status" value="1"/>
</dbReference>
<sequence length="191" mass="21325">MKRKEVEIFISSAVSTSREIELFARLFASPQSSIFIEMYPETFKILQYSLLKNIVLNVCSFFDSAGDRRGNKNLSVAFLQKEYADAISDKGKTAAAQALAIYEDLQIDGYRNKYFAHADVDTLTAEEMLQHQLSTEPLLRLCVHLMTLGLDIDDDGRGVTAERLFGESRMSPFDNGTALLSLLSQASPVKV</sequence>
<comment type="caution">
    <text evidence="2">The sequence shown here is derived from an EMBL/GenBank/DDBJ whole genome shotgun (WGS) entry which is preliminary data.</text>
</comment>
<organism evidence="2 3">
    <name type="scientific">Pseudomonas putida</name>
    <name type="common">Arthrobacter siderocapsulatus</name>
    <dbReference type="NCBI Taxonomy" id="303"/>
    <lineage>
        <taxon>Bacteria</taxon>
        <taxon>Pseudomonadati</taxon>
        <taxon>Pseudomonadota</taxon>
        <taxon>Gammaproteobacteria</taxon>
        <taxon>Pseudomonadales</taxon>
        <taxon>Pseudomonadaceae</taxon>
        <taxon>Pseudomonas</taxon>
    </lineage>
</organism>
<name>A0A2S3WEL2_PSEPU</name>
<dbReference type="AlphaFoldDB" id="A0A2S3WEL2"/>
<evidence type="ECO:0000259" key="1">
    <source>
        <dbReference type="Pfam" id="PF18734"/>
    </source>
</evidence>
<reference evidence="2 3" key="2">
    <citation type="submission" date="2018-03" db="EMBL/GenBank/DDBJ databases">
        <title>Draft genome of Pseudomonas putida strain KT-27.</title>
        <authorList>
            <person name="Yoshizawa S."/>
            <person name="Khan N.H."/>
            <person name="Nishimura M."/>
            <person name="Chiura H.X."/>
            <person name="Ogura Y."/>
            <person name="Hayashi T."/>
            <person name="Kogure K."/>
        </authorList>
    </citation>
    <scope>NUCLEOTIDE SEQUENCE [LARGE SCALE GENOMIC DNA]</scope>
    <source>
        <strain evidence="2 3">KT-27</strain>
    </source>
</reference>
<dbReference type="RefSeq" id="WP_103437455.1">
    <property type="nucleotide sequence ID" value="NZ_MIND01000018.1"/>
</dbReference>
<dbReference type="InterPro" id="IPR040704">
    <property type="entry name" value="HEPN_AbiU2"/>
</dbReference>
<evidence type="ECO:0000313" key="2">
    <source>
        <dbReference type="EMBL" id="POF89396.1"/>
    </source>
</evidence>
<evidence type="ECO:0000313" key="3">
    <source>
        <dbReference type="Proteomes" id="UP000237194"/>
    </source>
</evidence>
<protein>
    <recommendedName>
        <fullName evidence="1">HEPN AbiU2-like domain-containing protein</fullName>
    </recommendedName>
</protein>
<proteinExistence type="predicted"/>
<dbReference type="EMBL" id="MIND01000018">
    <property type="protein sequence ID" value="POF89396.1"/>
    <property type="molecule type" value="Genomic_DNA"/>
</dbReference>